<name>A0A161XW88_9GAMM</name>
<feature type="domain" description="Polysaccharide pyruvyl transferase" evidence="1">
    <location>
        <begin position="17"/>
        <end position="305"/>
    </location>
</feature>
<dbReference type="PATRIC" id="fig|1365250.3.peg.2505"/>
<evidence type="ECO:0000259" key="1">
    <source>
        <dbReference type="Pfam" id="PF04230"/>
    </source>
</evidence>
<protein>
    <recommendedName>
        <fullName evidence="1">Polysaccharide pyruvyl transferase domain-containing protein</fullName>
    </recommendedName>
</protein>
<comment type="caution">
    <text evidence="2">The sequence shown here is derived from an EMBL/GenBank/DDBJ whole genome shotgun (WGS) entry which is preliminary data.</text>
</comment>
<dbReference type="RefSeq" id="WP_063359527.1">
    <property type="nucleotide sequence ID" value="NZ_AQHB01000028.1"/>
</dbReference>
<dbReference type="InterPro" id="IPR007345">
    <property type="entry name" value="Polysacch_pyruvyl_Trfase"/>
</dbReference>
<dbReference type="AlphaFoldDB" id="A0A161XW88"/>
<dbReference type="GeneID" id="57363274"/>
<evidence type="ECO:0000313" key="3">
    <source>
        <dbReference type="Proteomes" id="UP000076643"/>
    </source>
</evidence>
<reference evidence="2 3" key="1">
    <citation type="submission" date="2013-07" db="EMBL/GenBank/DDBJ databases">
        <title>Comparative Genomic and Metabolomic Analysis of Twelve Strains of Pseudoalteromonas luteoviolacea.</title>
        <authorList>
            <person name="Vynne N.G."/>
            <person name="Mansson M."/>
            <person name="Gram L."/>
        </authorList>
    </citation>
    <scope>NUCLEOTIDE SEQUENCE [LARGE SCALE GENOMIC DNA]</scope>
    <source>
        <strain evidence="2 3">DSM 6061</strain>
    </source>
</reference>
<dbReference type="PANTHER" id="PTHR36836:SF1">
    <property type="entry name" value="COLANIC ACID BIOSYNTHESIS PROTEIN WCAK"/>
    <property type="match status" value="1"/>
</dbReference>
<dbReference type="STRING" id="43657.S4054249_16995"/>
<dbReference type="Pfam" id="PF04230">
    <property type="entry name" value="PS_pyruv_trans"/>
    <property type="match status" value="1"/>
</dbReference>
<dbReference type="EMBL" id="AUYB01000103">
    <property type="protein sequence ID" value="KZN37497.1"/>
    <property type="molecule type" value="Genomic_DNA"/>
</dbReference>
<organism evidence="2 3">
    <name type="scientific">Pseudoalteromonas luteoviolacea DSM 6061</name>
    <dbReference type="NCBI Taxonomy" id="1365250"/>
    <lineage>
        <taxon>Bacteria</taxon>
        <taxon>Pseudomonadati</taxon>
        <taxon>Pseudomonadota</taxon>
        <taxon>Gammaproteobacteria</taxon>
        <taxon>Alteromonadales</taxon>
        <taxon>Pseudoalteromonadaceae</taxon>
        <taxon>Pseudoalteromonas</taxon>
    </lineage>
</organism>
<dbReference type="Proteomes" id="UP000076643">
    <property type="component" value="Unassembled WGS sequence"/>
</dbReference>
<gene>
    <name evidence="2" type="ORF">N475_01390</name>
</gene>
<evidence type="ECO:0000313" key="2">
    <source>
        <dbReference type="EMBL" id="KZN37497.1"/>
    </source>
</evidence>
<keyword evidence="3" id="KW-1185">Reference proteome</keyword>
<sequence length="379" mass="42536">MQSKSDIFVVGYYGMRNSGDDALMLASVEGAKQAFGSNQVAVNASRQYSLVKQLELQGQGPMLFRGHQRIANYKQAYDAQKIVFGGGSVLHSSKDIAQKCHMISLCGKQSSYAVGVGIEAFKTTKDEKQCIKFLNKCHFVGVRDAQSYEIAKSIAPNSNVALTFDLAPSLLHYFGNSIRTIDRRGVAFNFCQQATNAFGETDALNERARVRKAVKLITAVWETTREDVYLMELNDHGVLGDNLIHDQIISKLPSYVPIKRIRYTINPLRMLQSIAMFKAVVGMRLHAAIYAYMMNTPFVSLQYHSKCKQWSKQIGMAQDYQFDANEYETENIISTINQLVAGHCIAPTLPVEQAIALSMKNWSNEYEQHQVFSRNPSLQ</sequence>
<proteinExistence type="predicted"/>
<dbReference type="PANTHER" id="PTHR36836">
    <property type="entry name" value="COLANIC ACID BIOSYNTHESIS PROTEIN WCAK"/>
    <property type="match status" value="1"/>
</dbReference>
<accession>A0A161XW88</accession>